<dbReference type="Gene3D" id="3.20.170.20">
    <property type="entry name" value="Protein of unknown function DUF952"/>
    <property type="match status" value="1"/>
</dbReference>
<accession>A0A1U7I4S4</accession>
<protein>
    <recommendedName>
        <fullName evidence="3">Glutathione S-transferase</fullName>
    </recommendedName>
</protein>
<dbReference type="PANTHER" id="PTHR34129:SF1">
    <property type="entry name" value="DUF952 DOMAIN-CONTAINING PROTEIN"/>
    <property type="match status" value="1"/>
</dbReference>
<dbReference type="SUPFAM" id="SSF56399">
    <property type="entry name" value="ADP-ribosylation"/>
    <property type="match status" value="1"/>
</dbReference>
<dbReference type="OrthoDB" id="5638018at2"/>
<sequence length="116" mass="12977">MSIILHITHTVQWEQAKVTGIYYNSTLDSEGFIHCSTIPQVENTANNFFANQTGLVLLCIDAEKVQPEIKYEAVGEERFPHIYGALNIDAVVDAIAFPPEPNGKFKLPEKLAKLNF</sequence>
<evidence type="ECO:0000313" key="1">
    <source>
        <dbReference type="EMBL" id="OKH31178.1"/>
    </source>
</evidence>
<dbReference type="STRING" id="454136.NIES2119_29275"/>
<dbReference type="InterPro" id="IPR009297">
    <property type="entry name" value="DUF952"/>
</dbReference>
<dbReference type="Proteomes" id="UP000185860">
    <property type="component" value="Unassembled WGS sequence"/>
</dbReference>
<dbReference type="Pfam" id="PF06108">
    <property type="entry name" value="DUF952"/>
    <property type="match status" value="1"/>
</dbReference>
<dbReference type="PANTHER" id="PTHR34129">
    <property type="entry name" value="BLR1139 PROTEIN"/>
    <property type="match status" value="1"/>
</dbReference>
<name>A0A1U7I4S4_9CYAN</name>
<dbReference type="RefSeq" id="WP_073597016.1">
    <property type="nucleotide sequence ID" value="NZ_MRCE01000053.1"/>
</dbReference>
<proteinExistence type="predicted"/>
<dbReference type="EMBL" id="MRCE01000053">
    <property type="protein sequence ID" value="OKH31178.1"/>
    <property type="molecule type" value="Genomic_DNA"/>
</dbReference>
<gene>
    <name evidence="1" type="ORF">NIES2119_29275</name>
</gene>
<evidence type="ECO:0008006" key="3">
    <source>
        <dbReference type="Google" id="ProtNLM"/>
    </source>
</evidence>
<organism evidence="1 2">
    <name type="scientific">[Phormidium ambiguum] IAM M-71</name>
    <dbReference type="NCBI Taxonomy" id="454136"/>
    <lineage>
        <taxon>Bacteria</taxon>
        <taxon>Bacillati</taxon>
        <taxon>Cyanobacteriota</taxon>
        <taxon>Cyanophyceae</taxon>
        <taxon>Oscillatoriophycideae</taxon>
        <taxon>Aerosakkonematales</taxon>
        <taxon>Aerosakkonemataceae</taxon>
        <taxon>Floridanema</taxon>
    </lineage>
</organism>
<comment type="caution">
    <text evidence="1">The sequence shown here is derived from an EMBL/GenBank/DDBJ whole genome shotgun (WGS) entry which is preliminary data.</text>
</comment>
<reference evidence="1 2" key="1">
    <citation type="submission" date="2016-11" db="EMBL/GenBank/DDBJ databases">
        <title>Draft Genome Sequences of Nine Cyanobacterial Strains from Diverse Habitats.</title>
        <authorList>
            <person name="Zhu T."/>
            <person name="Hou S."/>
            <person name="Lu X."/>
            <person name="Hess W.R."/>
        </authorList>
    </citation>
    <scope>NUCLEOTIDE SEQUENCE [LARGE SCALE GENOMIC DNA]</scope>
    <source>
        <strain evidence="1 2">IAM M-71</strain>
    </source>
</reference>
<evidence type="ECO:0000313" key="2">
    <source>
        <dbReference type="Proteomes" id="UP000185860"/>
    </source>
</evidence>
<dbReference type="AlphaFoldDB" id="A0A1U7I4S4"/>